<gene>
    <name evidence="4" type="ORF">ZIOFF_045030</name>
</gene>
<evidence type="ECO:0000259" key="3">
    <source>
        <dbReference type="Pfam" id="PF22666"/>
    </source>
</evidence>
<dbReference type="InterPro" id="IPR008979">
    <property type="entry name" value="Galactose-bd-like_sf"/>
</dbReference>
<dbReference type="InterPro" id="IPR043534">
    <property type="entry name" value="EBDG/EBM"/>
</dbReference>
<evidence type="ECO:0000256" key="1">
    <source>
        <dbReference type="ARBA" id="ARBA00022801"/>
    </source>
</evidence>
<organism evidence="4 5">
    <name type="scientific">Zingiber officinale</name>
    <name type="common">Ginger</name>
    <name type="synonym">Amomum zingiber</name>
    <dbReference type="NCBI Taxonomy" id="94328"/>
    <lineage>
        <taxon>Eukaryota</taxon>
        <taxon>Viridiplantae</taxon>
        <taxon>Streptophyta</taxon>
        <taxon>Embryophyta</taxon>
        <taxon>Tracheophyta</taxon>
        <taxon>Spermatophyta</taxon>
        <taxon>Magnoliopsida</taxon>
        <taxon>Liliopsida</taxon>
        <taxon>Zingiberales</taxon>
        <taxon>Zingiberaceae</taxon>
        <taxon>Zingiber</taxon>
    </lineage>
</organism>
<keyword evidence="5" id="KW-1185">Reference proteome</keyword>
<dbReference type="AlphaFoldDB" id="A0A8J5KXV5"/>
<evidence type="ECO:0000256" key="2">
    <source>
        <dbReference type="SAM" id="MobiDB-lite"/>
    </source>
</evidence>
<dbReference type="SUPFAM" id="SSF49785">
    <property type="entry name" value="Galactose-binding domain-like"/>
    <property type="match status" value="1"/>
</dbReference>
<dbReference type="EMBL" id="JACMSC010000012">
    <property type="protein sequence ID" value="KAG6497142.1"/>
    <property type="molecule type" value="Genomic_DNA"/>
</dbReference>
<dbReference type="PANTHER" id="PTHR43536">
    <property type="entry name" value="MANNOSYLGLYCOPROTEIN ENDO-BETA-MANNOSIDASE"/>
    <property type="match status" value="1"/>
</dbReference>
<sequence>MVIEFSWLPVWSAHVFEVPTQIPDPLFTAEDRPPPWISFFWWLALGTTHSDLDSRQRDGARRIENGASSDGEDEARLVVARGEIHGSIRDRRAADDDPPSRRPQRAVDGGRSSRHASFVFWLLESLELGNKSIFVAPPVAQECGGIAKQITQRSYDSLVLTTLLKNNLVPDPFYGQNNEAIIDIADSGREYYTFWFFTTFEYNMTANQHVHLNFRAINYSADVYLNGHKKNLSKGMFRRHSLDITDILHQNGINMLAVLLHPPDHPGSIPPEGGQGGDHEV</sequence>
<dbReference type="Gene3D" id="2.60.120.260">
    <property type="entry name" value="Galactose-binding domain-like"/>
    <property type="match status" value="1"/>
</dbReference>
<name>A0A8J5KXV5_ZINOF</name>
<comment type="caution">
    <text evidence="4">The sequence shown here is derived from an EMBL/GenBank/DDBJ whole genome shotgun (WGS) entry which is preliminary data.</text>
</comment>
<dbReference type="Pfam" id="PF22666">
    <property type="entry name" value="Glyco_hydro_2_N2"/>
    <property type="match status" value="1"/>
</dbReference>
<keyword evidence="1" id="KW-0378">Hydrolase</keyword>
<proteinExistence type="predicted"/>
<dbReference type="GO" id="GO:0004553">
    <property type="term" value="F:hydrolase activity, hydrolyzing O-glycosyl compounds"/>
    <property type="evidence" value="ECO:0007669"/>
    <property type="project" value="InterPro"/>
</dbReference>
<protein>
    <recommendedName>
        <fullName evidence="3">Beta-mannosidase-like galactose-binding domain-containing protein</fullName>
    </recommendedName>
</protein>
<dbReference type="Proteomes" id="UP000734854">
    <property type="component" value="Unassembled WGS sequence"/>
</dbReference>
<feature type="region of interest" description="Disordered" evidence="2">
    <location>
        <begin position="88"/>
        <end position="110"/>
    </location>
</feature>
<dbReference type="PANTHER" id="PTHR43536:SF1">
    <property type="entry name" value="MANNOSYLGLYCOPROTEIN ENDO-BETA-MANNOSIDASE"/>
    <property type="match status" value="1"/>
</dbReference>
<evidence type="ECO:0000313" key="4">
    <source>
        <dbReference type="EMBL" id="KAG6497142.1"/>
    </source>
</evidence>
<accession>A0A8J5KXV5</accession>
<feature type="compositionally biased region" description="Basic and acidic residues" evidence="2">
    <location>
        <begin position="88"/>
        <end position="100"/>
    </location>
</feature>
<feature type="domain" description="Beta-mannosidase-like galactose-binding" evidence="3">
    <location>
        <begin position="154"/>
        <end position="263"/>
    </location>
</feature>
<dbReference type="InterPro" id="IPR054593">
    <property type="entry name" value="Beta-mannosidase-like_N2"/>
</dbReference>
<reference evidence="4 5" key="1">
    <citation type="submission" date="2020-08" db="EMBL/GenBank/DDBJ databases">
        <title>Plant Genome Project.</title>
        <authorList>
            <person name="Zhang R.-G."/>
        </authorList>
    </citation>
    <scope>NUCLEOTIDE SEQUENCE [LARGE SCALE GENOMIC DNA]</scope>
    <source>
        <tissue evidence="4">Rhizome</tissue>
    </source>
</reference>
<evidence type="ECO:0000313" key="5">
    <source>
        <dbReference type="Proteomes" id="UP000734854"/>
    </source>
</evidence>